<dbReference type="Proteomes" id="UP000062963">
    <property type="component" value="Chromosome"/>
</dbReference>
<accession>A0A0K2JET5</accession>
<evidence type="ECO:0000313" key="1">
    <source>
        <dbReference type="EMBL" id="ALA96958.1"/>
    </source>
</evidence>
<organism evidence="1 2">
    <name type="scientific">Spiroplasma kunkelii CR2-3x</name>
    <dbReference type="NCBI Taxonomy" id="273035"/>
    <lineage>
        <taxon>Bacteria</taxon>
        <taxon>Bacillati</taxon>
        <taxon>Mycoplasmatota</taxon>
        <taxon>Mollicutes</taxon>
        <taxon>Entomoplasmatales</taxon>
        <taxon>Spiroplasmataceae</taxon>
        <taxon>Spiroplasma</taxon>
    </lineage>
</organism>
<dbReference type="PATRIC" id="fig|273035.7.peg.35"/>
<reference evidence="1 2" key="1">
    <citation type="journal article" date="2015" name="Genome Announc.">
        <title>Complete Genome Sequence of Spiroplasma kunkelii Strain CR2-3x, Causal Agent of Corn Stunt Disease in Zea mays L.</title>
        <authorList>
            <person name="Davis R.E."/>
            <person name="Shao J."/>
            <person name="Dally E.L."/>
            <person name="Zhao Y."/>
            <person name="Gasparich G.E."/>
            <person name="Gaynor B.J."/>
            <person name="Athey J.C."/>
            <person name="Harrison N.A."/>
            <person name="Donofrio N."/>
        </authorList>
    </citation>
    <scope>NUCLEOTIDE SEQUENCE [LARGE SCALE GENOMIC DNA]</scope>
    <source>
        <strain evidence="1 2">CR2-3x</strain>
    </source>
</reference>
<dbReference type="RefSeq" id="WP_053390340.1">
    <property type="nucleotide sequence ID" value="NZ_CP010899.1"/>
</dbReference>
<sequence>MIKVGIDPSGTGTTGIVVYENNKLIKKYEFTNKYWKEHYKFINNKIKETMIFINVEDCLYTNANGSKDRDDLLRLLGSLCVLYSINWWVSPRYTKSVVKNMENLSKYQQITAIYEKDNLLTYEYRKGWFYNNEKNK</sequence>
<name>A0A0K2JET5_SPIKU</name>
<dbReference type="EMBL" id="CP010899">
    <property type="protein sequence ID" value="ALA96958.1"/>
    <property type="molecule type" value="Genomic_DNA"/>
</dbReference>
<dbReference type="KEGG" id="skn:SKUN_0033"/>
<protein>
    <submittedName>
        <fullName evidence="1">Uncharacterized protein</fullName>
    </submittedName>
</protein>
<gene>
    <name evidence="1" type="ORF">SKUN_0033</name>
</gene>
<keyword evidence="2" id="KW-1185">Reference proteome</keyword>
<evidence type="ECO:0000313" key="2">
    <source>
        <dbReference type="Proteomes" id="UP000062963"/>
    </source>
</evidence>
<dbReference type="STRING" id="273035.SKUN_0033"/>
<dbReference type="OrthoDB" id="389992at2"/>
<proteinExistence type="predicted"/>
<dbReference type="AlphaFoldDB" id="A0A0K2JET5"/>